<organism evidence="1 2">
    <name type="scientific">Pedobacter antarcticus 4BY</name>
    <dbReference type="NCBI Taxonomy" id="1358423"/>
    <lineage>
        <taxon>Bacteria</taxon>
        <taxon>Pseudomonadati</taxon>
        <taxon>Bacteroidota</taxon>
        <taxon>Sphingobacteriia</taxon>
        <taxon>Sphingobacteriales</taxon>
        <taxon>Sphingobacteriaceae</taxon>
        <taxon>Pedobacter</taxon>
    </lineage>
</organism>
<dbReference type="Proteomes" id="UP000028007">
    <property type="component" value="Unassembled WGS sequence"/>
</dbReference>
<gene>
    <name evidence="1" type="ORF">N180_11000</name>
</gene>
<name>A0A081PLF4_9SPHI</name>
<protein>
    <submittedName>
        <fullName evidence="1">Uncharacterized protein</fullName>
    </submittedName>
</protein>
<reference evidence="1 2" key="1">
    <citation type="journal article" date="1992" name="Int. J. Syst. Bacteriol.">
        <title>Sphingobacterium antarcticus sp. nov. a Psychrotrophic Bacterium from the Soils of Schirmacher Oasis, Antarctica.</title>
        <authorList>
            <person name="Shivaji S."/>
            <person name="Ray M.K."/>
            <person name="Rao N.S."/>
            <person name="Saiserr L."/>
            <person name="Jagannadham M.V."/>
            <person name="Kumar G.S."/>
            <person name="Reddy G."/>
            <person name="Bhargava P.M."/>
        </authorList>
    </citation>
    <scope>NUCLEOTIDE SEQUENCE [LARGE SCALE GENOMIC DNA]</scope>
    <source>
        <strain evidence="1 2">4BY</strain>
    </source>
</reference>
<dbReference type="OrthoDB" id="7055730at2"/>
<sequence>MAIVSRKEEKIKTVLDELPENFTDKQFVETFIKQYSRDWGKIKAQYLKQAQDKEEGTVITMPKPDLYLLSLLKTYKDRQQS</sequence>
<proteinExistence type="predicted"/>
<dbReference type="AlphaFoldDB" id="A0A081PLF4"/>
<evidence type="ECO:0000313" key="1">
    <source>
        <dbReference type="EMBL" id="KEQ31527.1"/>
    </source>
</evidence>
<dbReference type="RefSeq" id="WP_037437964.1">
    <property type="nucleotide sequence ID" value="NZ_JNFF01000013.1"/>
</dbReference>
<accession>A0A081PLF4</accession>
<comment type="caution">
    <text evidence="1">The sequence shown here is derived from an EMBL/GenBank/DDBJ whole genome shotgun (WGS) entry which is preliminary data.</text>
</comment>
<dbReference type="EMBL" id="JNFF01000013">
    <property type="protein sequence ID" value="KEQ31527.1"/>
    <property type="molecule type" value="Genomic_DNA"/>
</dbReference>
<evidence type="ECO:0000313" key="2">
    <source>
        <dbReference type="Proteomes" id="UP000028007"/>
    </source>
</evidence>
<keyword evidence="2" id="KW-1185">Reference proteome</keyword>